<organism evidence="2 3">
    <name type="scientific">Pomacea canaliculata</name>
    <name type="common">Golden apple snail</name>
    <dbReference type="NCBI Taxonomy" id="400727"/>
    <lineage>
        <taxon>Eukaryota</taxon>
        <taxon>Metazoa</taxon>
        <taxon>Spiralia</taxon>
        <taxon>Lophotrochozoa</taxon>
        <taxon>Mollusca</taxon>
        <taxon>Gastropoda</taxon>
        <taxon>Caenogastropoda</taxon>
        <taxon>Architaenioglossa</taxon>
        <taxon>Ampullarioidea</taxon>
        <taxon>Ampullariidae</taxon>
        <taxon>Pomacea</taxon>
    </lineage>
</organism>
<comment type="caution">
    <text evidence="2">The sequence shown here is derived from an EMBL/GenBank/DDBJ whole genome shotgun (WGS) entry which is preliminary data.</text>
</comment>
<feature type="region of interest" description="Disordered" evidence="1">
    <location>
        <begin position="39"/>
        <end position="81"/>
    </location>
</feature>
<protein>
    <submittedName>
        <fullName evidence="2">Uncharacterized protein</fullName>
    </submittedName>
</protein>
<name>A0A2T7PWT5_POMCA</name>
<sequence length="165" mass="18115">MHVHRSTRHVYCSSLHKGKVIKVQHARLFRDRSKRKAIGLSDEDTTESDTWTSQSRSGQGQGRGLTPASASGPLAPAADRVRDRSRFLLSTEDPELSQGLTPSRNLDLRLQGRLCQGQGQDLQMGRRRVQGLDREQGIPALEITSGYANFAPAQGRQIPGAAPPH</sequence>
<keyword evidence="3" id="KW-1185">Reference proteome</keyword>
<feature type="compositionally biased region" description="Low complexity" evidence="1">
    <location>
        <begin position="67"/>
        <end position="78"/>
    </location>
</feature>
<feature type="compositionally biased region" description="Low complexity" evidence="1">
    <location>
        <begin position="48"/>
        <end position="58"/>
    </location>
</feature>
<accession>A0A2T7PWT5</accession>
<evidence type="ECO:0000313" key="3">
    <source>
        <dbReference type="Proteomes" id="UP000245119"/>
    </source>
</evidence>
<dbReference type="AlphaFoldDB" id="A0A2T7PWT5"/>
<reference evidence="2 3" key="1">
    <citation type="submission" date="2018-04" db="EMBL/GenBank/DDBJ databases">
        <title>The genome of golden apple snail Pomacea canaliculata provides insight into stress tolerance and invasive adaptation.</title>
        <authorList>
            <person name="Liu C."/>
            <person name="Liu B."/>
            <person name="Ren Y."/>
            <person name="Zhang Y."/>
            <person name="Wang H."/>
            <person name="Li S."/>
            <person name="Jiang F."/>
            <person name="Yin L."/>
            <person name="Zhang G."/>
            <person name="Qian W."/>
            <person name="Fan W."/>
        </authorList>
    </citation>
    <scope>NUCLEOTIDE SEQUENCE [LARGE SCALE GENOMIC DNA]</scope>
    <source>
        <strain evidence="2">SZHN2017</strain>
        <tissue evidence="2">Muscle</tissue>
    </source>
</reference>
<evidence type="ECO:0000313" key="2">
    <source>
        <dbReference type="EMBL" id="PVD37891.1"/>
    </source>
</evidence>
<evidence type="ECO:0000256" key="1">
    <source>
        <dbReference type="SAM" id="MobiDB-lite"/>
    </source>
</evidence>
<dbReference type="OrthoDB" id="5970at2759"/>
<dbReference type="Proteomes" id="UP000245119">
    <property type="component" value="Linkage Group LG1"/>
</dbReference>
<gene>
    <name evidence="2" type="ORF">C0Q70_00493</name>
</gene>
<proteinExistence type="predicted"/>
<dbReference type="EMBL" id="PZQS01000001">
    <property type="protein sequence ID" value="PVD37891.1"/>
    <property type="molecule type" value="Genomic_DNA"/>
</dbReference>